<evidence type="ECO:0000256" key="2">
    <source>
        <dbReference type="PROSITE-ProRule" id="PRU00259"/>
    </source>
</evidence>
<sequence>MEEVVIEALTSHQAEERIHAAMELNRLTSKQKHRLIEKGIIHPLVSMLDSNEYEAIEAALLALLSLAYGSERNKIKIAKSGVIHILLKLIHFESVNLTELSIATMFILSSCTTNRVSISSSGAIPILIEILHWEGPNISDQAKLDVIATLLNLSSWTQIIPSLVSSNLLTYLLHTIYASQKSSDLVEKATALLEKVISSSESALENTAAMPGAIQALVETIEDGSPEGKEHAVRILLLICQNSRDKYRELILRDGVIPGLLQLSVDGTWRARNLAQTLLQHLRDGSSNGLDTKQLKNEVLEHIMERIDHAEDDGFDDTALCLSDGSQIKVYHKM</sequence>
<evidence type="ECO:0000313" key="4">
    <source>
        <dbReference type="Proteomes" id="UP001153076"/>
    </source>
</evidence>
<comment type="caution">
    <text evidence="3">The sequence shown here is derived from an EMBL/GenBank/DDBJ whole genome shotgun (WGS) entry which is preliminary data.</text>
</comment>
<protein>
    <submittedName>
        <fullName evidence="3">Uncharacterized protein</fullName>
    </submittedName>
</protein>
<reference evidence="3" key="1">
    <citation type="submission" date="2022-04" db="EMBL/GenBank/DDBJ databases">
        <title>Carnegiea gigantea Genome sequencing and assembly v2.</title>
        <authorList>
            <person name="Copetti D."/>
            <person name="Sanderson M.J."/>
            <person name="Burquez A."/>
            <person name="Wojciechowski M.F."/>
        </authorList>
    </citation>
    <scope>NUCLEOTIDE SEQUENCE</scope>
    <source>
        <strain evidence="3">SGP5-SGP5p</strain>
        <tissue evidence="3">Aerial part</tissue>
    </source>
</reference>
<dbReference type="InterPro" id="IPR000225">
    <property type="entry name" value="Armadillo"/>
</dbReference>
<keyword evidence="1" id="KW-0677">Repeat</keyword>
<dbReference type="OrthoDB" id="3245100at2759"/>
<feature type="repeat" description="ARM" evidence="2">
    <location>
        <begin position="39"/>
        <end position="81"/>
    </location>
</feature>
<dbReference type="Gene3D" id="1.25.10.10">
    <property type="entry name" value="Leucine-rich Repeat Variant"/>
    <property type="match status" value="2"/>
</dbReference>
<gene>
    <name evidence="3" type="ORF">Cgig2_020952</name>
</gene>
<dbReference type="Proteomes" id="UP001153076">
    <property type="component" value="Unassembled WGS sequence"/>
</dbReference>
<evidence type="ECO:0000313" key="3">
    <source>
        <dbReference type="EMBL" id="KAJ8425314.1"/>
    </source>
</evidence>
<dbReference type="AlphaFoldDB" id="A0A9Q1JJF5"/>
<dbReference type="SMART" id="SM00185">
    <property type="entry name" value="ARM"/>
    <property type="match status" value="4"/>
</dbReference>
<dbReference type="PROSITE" id="PS50176">
    <property type="entry name" value="ARM_REPEAT"/>
    <property type="match status" value="1"/>
</dbReference>
<name>A0A9Q1JJF5_9CARY</name>
<organism evidence="3 4">
    <name type="scientific">Carnegiea gigantea</name>
    <dbReference type="NCBI Taxonomy" id="171969"/>
    <lineage>
        <taxon>Eukaryota</taxon>
        <taxon>Viridiplantae</taxon>
        <taxon>Streptophyta</taxon>
        <taxon>Embryophyta</taxon>
        <taxon>Tracheophyta</taxon>
        <taxon>Spermatophyta</taxon>
        <taxon>Magnoliopsida</taxon>
        <taxon>eudicotyledons</taxon>
        <taxon>Gunneridae</taxon>
        <taxon>Pentapetalae</taxon>
        <taxon>Caryophyllales</taxon>
        <taxon>Cactineae</taxon>
        <taxon>Cactaceae</taxon>
        <taxon>Cactoideae</taxon>
        <taxon>Echinocereeae</taxon>
        <taxon>Carnegiea</taxon>
    </lineage>
</organism>
<dbReference type="PANTHER" id="PTHR46700">
    <property type="entry name" value="ARM REPEAT SUPERFAMILY PROTEIN"/>
    <property type="match status" value="1"/>
</dbReference>
<proteinExistence type="predicted"/>
<keyword evidence="4" id="KW-1185">Reference proteome</keyword>
<dbReference type="SUPFAM" id="SSF48371">
    <property type="entry name" value="ARM repeat"/>
    <property type="match status" value="1"/>
</dbReference>
<accession>A0A9Q1JJF5</accession>
<dbReference type="EMBL" id="JAKOGI010001497">
    <property type="protein sequence ID" value="KAJ8425314.1"/>
    <property type="molecule type" value="Genomic_DNA"/>
</dbReference>
<evidence type="ECO:0000256" key="1">
    <source>
        <dbReference type="ARBA" id="ARBA00022737"/>
    </source>
</evidence>
<dbReference type="InterPro" id="IPR011989">
    <property type="entry name" value="ARM-like"/>
</dbReference>
<dbReference type="PANTHER" id="PTHR46700:SF1">
    <property type="entry name" value="ARM REPEAT SUPERFAMILY PROTEIN"/>
    <property type="match status" value="1"/>
</dbReference>
<dbReference type="InterPro" id="IPR016024">
    <property type="entry name" value="ARM-type_fold"/>
</dbReference>